<keyword evidence="2" id="KW-0378">Hydrolase</keyword>
<proteinExistence type="evidence at transcript level"/>
<sequence>QTGVTMVTSRWKWARTCAVLLLAHPTLLLHEVPTD</sequence>
<feature type="signal peptide" evidence="1">
    <location>
        <begin position="1"/>
        <end position="18"/>
    </location>
</feature>
<name>A6N122_ORYSI</name>
<dbReference type="GO" id="GO:0008233">
    <property type="term" value="F:peptidase activity"/>
    <property type="evidence" value="ECO:0007669"/>
    <property type="project" value="UniProtKB-KW"/>
</dbReference>
<keyword evidence="2" id="KW-0645">Protease</keyword>
<feature type="chain" id="PRO_5002697212" evidence="1">
    <location>
        <begin position="19"/>
        <end position="35"/>
    </location>
</feature>
<dbReference type="EMBL" id="EF576354">
    <property type="protein sequence ID" value="ABR25942.1"/>
    <property type="molecule type" value="mRNA"/>
</dbReference>
<protein>
    <submittedName>
        <fullName evidence="2">Thiol protease aleurain</fullName>
    </submittedName>
</protein>
<dbReference type="AlphaFoldDB" id="A6N122"/>
<accession>A6N122</accession>
<evidence type="ECO:0000256" key="1">
    <source>
        <dbReference type="SAM" id="SignalP"/>
    </source>
</evidence>
<feature type="non-terminal residue" evidence="2">
    <location>
        <position position="1"/>
    </location>
</feature>
<keyword evidence="1" id="KW-0732">Signal</keyword>
<evidence type="ECO:0000313" key="2">
    <source>
        <dbReference type="EMBL" id="ABR25942.1"/>
    </source>
</evidence>
<organism evidence="2">
    <name type="scientific">Oryza sativa subsp. indica</name>
    <name type="common">Rice</name>
    <dbReference type="NCBI Taxonomy" id="39946"/>
    <lineage>
        <taxon>Eukaryota</taxon>
        <taxon>Viridiplantae</taxon>
        <taxon>Streptophyta</taxon>
        <taxon>Embryophyta</taxon>
        <taxon>Tracheophyta</taxon>
        <taxon>Spermatophyta</taxon>
        <taxon>Magnoliopsida</taxon>
        <taxon>Liliopsida</taxon>
        <taxon>Poales</taxon>
        <taxon>Poaceae</taxon>
        <taxon>BOP clade</taxon>
        <taxon>Oryzoideae</taxon>
        <taxon>Oryzeae</taxon>
        <taxon>Oryzinae</taxon>
        <taxon>Oryza</taxon>
        <taxon>Oryza sativa</taxon>
    </lineage>
</organism>
<reference evidence="2" key="1">
    <citation type="submission" date="2007-04" db="EMBL/GenBank/DDBJ databases">
        <title>A comparative transcriptome map of early and late salinity stress responses in contrasting genotypes of Oryza sativa L.</title>
        <authorList>
            <person name="Kumari S."/>
            <person name="Panjabi V."/>
            <person name="Singla-Pareek S.L."/>
            <person name="Sopory S.K."/>
            <person name="Pareek A."/>
        </authorList>
    </citation>
    <scope>NUCLEOTIDE SEQUENCE</scope>
    <source>
        <tissue evidence="2">Shoot</tissue>
    </source>
</reference>
<dbReference type="GO" id="GO:0006508">
    <property type="term" value="P:proteolysis"/>
    <property type="evidence" value="ECO:0007669"/>
    <property type="project" value="UniProtKB-KW"/>
</dbReference>